<keyword evidence="3 7" id="KW-0812">Transmembrane</keyword>
<dbReference type="EMBL" id="AP023343">
    <property type="protein sequence ID" value="BCI86199.1"/>
    <property type="molecule type" value="Genomic_DNA"/>
</dbReference>
<evidence type="ECO:0000256" key="2">
    <source>
        <dbReference type="ARBA" id="ARBA00022448"/>
    </source>
</evidence>
<gene>
    <name evidence="9" type="ORF">NIIDMKKI_14050</name>
</gene>
<evidence type="ECO:0000259" key="8">
    <source>
        <dbReference type="Pfam" id="PF03600"/>
    </source>
</evidence>
<evidence type="ECO:0000256" key="5">
    <source>
        <dbReference type="ARBA" id="ARBA00022989"/>
    </source>
</evidence>
<evidence type="ECO:0000256" key="3">
    <source>
        <dbReference type="ARBA" id="ARBA00022692"/>
    </source>
</evidence>
<keyword evidence="6 7" id="KW-0472">Membrane</keyword>
<name>A0A7G1I9K0_MYCKA</name>
<protein>
    <recommendedName>
        <fullName evidence="8">Citrate transporter-like domain-containing protein</fullName>
    </recommendedName>
</protein>
<evidence type="ECO:0000256" key="4">
    <source>
        <dbReference type="ARBA" id="ARBA00022737"/>
    </source>
</evidence>
<evidence type="ECO:0000256" key="1">
    <source>
        <dbReference type="ARBA" id="ARBA00004141"/>
    </source>
</evidence>
<feature type="transmembrane region" description="Helical" evidence="7">
    <location>
        <begin position="28"/>
        <end position="52"/>
    </location>
</feature>
<keyword evidence="4" id="KW-0677">Repeat</keyword>
<evidence type="ECO:0000313" key="10">
    <source>
        <dbReference type="Proteomes" id="UP000516380"/>
    </source>
</evidence>
<dbReference type="PANTHER" id="PTHR43652:SF1">
    <property type="entry name" value="RESPONSE REGULATOR"/>
    <property type="match status" value="1"/>
</dbReference>
<dbReference type="AlphaFoldDB" id="A0A7G1I9K0"/>
<keyword evidence="10" id="KW-1185">Reference proteome</keyword>
<reference evidence="9 10" key="1">
    <citation type="submission" date="2020-07" db="EMBL/GenBank/DDBJ databases">
        <title>Mycobacterium kansasii (former subtype) with zoonotic potential isolated from diseased indoor pet cat, Japan.</title>
        <authorList>
            <person name="Fukano H."/>
            <person name="Terazono T."/>
            <person name="Hoshino Y."/>
        </authorList>
    </citation>
    <scope>NUCLEOTIDE SEQUENCE [LARGE SCALE GENOMIC DNA]</scope>
    <source>
        <strain evidence="9 10">Kuro-I</strain>
    </source>
</reference>
<organism evidence="9 10">
    <name type="scientific">Mycobacterium kansasii</name>
    <dbReference type="NCBI Taxonomy" id="1768"/>
    <lineage>
        <taxon>Bacteria</taxon>
        <taxon>Bacillati</taxon>
        <taxon>Actinomycetota</taxon>
        <taxon>Actinomycetes</taxon>
        <taxon>Mycobacteriales</taxon>
        <taxon>Mycobacteriaceae</taxon>
        <taxon>Mycobacterium</taxon>
    </lineage>
</organism>
<evidence type="ECO:0000256" key="6">
    <source>
        <dbReference type="ARBA" id="ARBA00023136"/>
    </source>
</evidence>
<sequence length="157" mass="16156">MSTAVEQSGLADVIAGTIVDAVGRLGPAAILAVIFVVGMLLTQVLTGIPATLIMIPITLSVAKTVGVSPVPLLMGVLIGCSAAFLTPVAAPANAIIMGPGGYRFMDYLKLGLPVTIVFPRSRHLHTAVLALLTPRPGSPWRGKFSADFGDRLAEVVG</sequence>
<dbReference type="GO" id="GO:0005886">
    <property type="term" value="C:plasma membrane"/>
    <property type="evidence" value="ECO:0007669"/>
    <property type="project" value="TreeGrafter"/>
</dbReference>
<feature type="transmembrane region" description="Helical" evidence="7">
    <location>
        <begin position="72"/>
        <end position="96"/>
    </location>
</feature>
<accession>A0A7G1I9K0</accession>
<dbReference type="PANTHER" id="PTHR43652">
    <property type="entry name" value="BASIC AMINO ACID ANTIPORTER YFCC-RELATED"/>
    <property type="match status" value="1"/>
</dbReference>
<evidence type="ECO:0000313" key="9">
    <source>
        <dbReference type="EMBL" id="BCI86199.1"/>
    </source>
</evidence>
<dbReference type="GO" id="GO:0055085">
    <property type="term" value="P:transmembrane transport"/>
    <property type="evidence" value="ECO:0007669"/>
    <property type="project" value="InterPro"/>
</dbReference>
<keyword evidence="2" id="KW-0813">Transport</keyword>
<evidence type="ECO:0000256" key="7">
    <source>
        <dbReference type="SAM" id="Phobius"/>
    </source>
</evidence>
<proteinExistence type="predicted"/>
<feature type="domain" description="Citrate transporter-like" evidence="8">
    <location>
        <begin position="2"/>
        <end position="117"/>
    </location>
</feature>
<dbReference type="Pfam" id="PF03600">
    <property type="entry name" value="CitMHS"/>
    <property type="match status" value="1"/>
</dbReference>
<keyword evidence="5 7" id="KW-1133">Transmembrane helix</keyword>
<dbReference type="InterPro" id="IPR051679">
    <property type="entry name" value="DASS-Related_Transporters"/>
</dbReference>
<dbReference type="Proteomes" id="UP000516380">
    <property type="component" value="Chromosome"/>
</dbReference>
<dbReference type="InterPro" id="IPR004680">
    <property type="entry name" value="Cit_transptr-like_dom"/>
</dbReference>
<comment type="subcellular location">
    <subcellularLocation>
        <location evidence="1">Membrane</location>
        <topology evidence="1">Multi-pass membrane protein</topology>
    </subcellularLocation>
</comment>